<dbReference type="OrthoDB" id="3854958at2"/>
<evidence type="ECO:0000256" key="1">
    <source>
        <dbReference type="SAM" id="SignalP"/>
    </source>
</evidence>
<comment type="caution">
    <text evidence="2">The sequence shown here is derived from an EMBL/GenBank/DDBJ whole genome shotgun (WGS) entry which is preliminary data.</text>
</comment>
<gene>
    <name evidence="2" type="ORF">DN069_22195</name>
</gene>
<dbReference type="EMBL" id="QKYN01000087">
    <property type="protein sequence ID" value="RAG83427.1"/>
    <property type="molecule type" value="Genomic_DNA"/>
</dbReference>
<proteinExistence type="predicted"/>
<accession>A0A2X0IFY6</accession>
<organism evidence="2 3">
    <name type="scientific">Streptacidiphilus pinicola</name>
    <dbReference type="NCBI Taxonomy" id="2219663"/>
    <lineage>
        <taxon>Bacteria</taxon>
        <taxon>Bacillati</taxon>
        <taxon>Actinomycetota</taxon>
        <taxon>Actinomycetes</taxon>
        <taxon>Kitasatosporales</taxon>
        <taxon>Streptomycetaceae</taxon>
        <taxon>Streptacidiphilus</taxon>
    </lineage>
</organism>
<sequence length="160" mass="16414">MVNNGRGWRTLLAVTLGTVGAIGPATAAAATPPLPPKKPRLVLAAQPLVAIRSGGRSVVHEELWNLGNAPESTPVVLDVSLPPGVSVTNLPANCTPQPHGHIADCLFPAGLKPSHADRVDFPIIADHGLKPAVLTGQERAGAKGVQALGSPAKFYVVVLS</sequence>
<name>A0A2X0IFY6_9ACTN</name>
<dbReference type="Proteomes" id="UP000248889">
    <property type="component" value="Unassembled WGS sequence"/>
</dbReference>
<evidence type="ECO:0000313" key="2">
    <source>
        <dbReference type="EMBL" id="RAG83427.1"/>
    </source>
</evidence>
<dbReference type="RefSeq" id="WP_111503491.1">
    <property type="nucleotide sequence ID" value="NZ_QKYN01000087.1"/>
</dbReference>
<evidence type="ECO:0000313" key="3">
    <source>
        <dbReference type="Proteomes" id="UP000248889"/>
    </source>
</evidence>
<keyword evidence="1" id="KW-0732">Signal</keyword>
<keyword evidence="3" id="KW-1185">Reference proteome</keyword>
<protein>
    <submittedName>
        <fullName evidence="2">Uncharacterized protein</fullName>
    </submittedName>
</protein>
<dbReference type="AlphaFoldDB" id="A0A2X0IFY6"/>
<feature type="chain" id="PRO_5015871216" evidence="1">
    <location>
        <begin position="28"/>
        <end position="160"/>
    </location>
</feature>
<feature type="signal peptide" evidence="1">
    <location>
        <begin position="1"/>
        <end position="27"/>
    </location>
</feature>
<reference evidence="2 3" key="1">
    <citation type="submission" date="2018-06" db="EMBL/GenBank/DDBJ databases">
        <title>Streptacidiphilus pinicola sp. nov., isolated from pine grove soil.</title>
        <authorList>
            <person name="Roh S.G."/>
            <person name="Park S."/>
            <person name="Kim M.-K."/>
            <person name="Yun B.-R."/>
            <person name="Park J."/>
            <person name="Kim M.J."/>
            <person name="Kim Y.S."/>
            <person name="Kim S.B."/>
        </authorList>
    </citation>
    <scope>NUCLEOTIDE SEQUENCE [LARGE SCALE GENOMIC DNA]</scope>
    <source>
        <strain evidence="2 3">MMS16-CNU450</strain>
    </source>
</reference>